<evidence type="ECO:0008006" key="3">
    <source>
        <dbReference type="Google" id="ProtNLM"/>
    </source>
</evidence>
<accession>A0AAD3D596</accession>
<gene>
    <name evidence="1" type="ORF">CTEN210_14464</name>
</gene>
<reference evidence="1 2" key="1">
    <citation type="journal article" date="2021" name="Sci. Rep.">
        <title>The genome of the diatom Chaetoceros tenuissimus carries an ancient integrated fragment of an extant virus.</title>
        <authorList>
            <person name="Hongo Y."/>
            <person name="Kimura K."/>
            <person name="Takaki Y."/>
            <person name="Yoshida Y."/>
            <person name="Baba S."/>
            <person name="Kobayashi G."/>
            <person name="Nagasaki K."/>
            <person name="Hano T."/>
            <person name="Tomaru Y."/>
        </authorList>
    </citation>
    <scope>NUCLEOTIDE SEQUENCE [LARGE SCALE GENOMIC DNA]</scope>
    <source>
        <strain evidence="1 2">NIES-3715</strain>
    </source>
</reference>
<dbReference type="SUPFAM" id="SSF81383">
    <property type="entry name" value="F-box domain"/>
    <property type="match status" value="1"/>
</dbReference>
<dbReference type="InterPro" id="IPR036047">
    <property type="entry name" value="F-box-like_dom_sf"/>
</dbReference>
<keyword evidence="2" id="KW-1185">Reference proteome</keyword>
<dbReference type="SUPFAM" id="SSF140860">
    <property type="entry name" value="Pseudo ankyrin repeat-like"/>
    <property type="match status" value="1"/>
</dbReference>
<organism evidence="1 2">
    <name type="scientific">Chaetoceros tenuissimus</name>
    <dbReference type="NCBI Taxonomy" id="426638"/>
    <lineage>
        <taxon>Eukaryota</taxon>
        <taxon>Sar</taxon>
        <taxon>Stramenopiles</taxon>
        <taxon>Ochrophyta</taxon>
        <taxon>Bacillariophyta</taxon>
        <taxon>Coscinodiscophyceae</taxon>
        <taxon>Chaetocerotophycidae</taxon>
        <taxon>Chaetocerotales</taxon>
        <taxon>Chaetocerotaceae</taxon>
        <taxon>Chaetoceros</taxon>
    </lineage>
</organism>
<comment type="caution">
    <text evidence="1">The sequence shown here is derived from an EMBL/GenBank/DDBJ whole genome shotgun (WGS) entry which is preliminary data.</text>
</comment>
<evidence type="ECO:0000313" key="1">
    <source>
        <dbReference type="EMBL" id="GFH57988.1"/>
    </source>
</evidence>
<protein>
    <recommendedName>
        <fullName evidence="3">F-box domain-containing protein</fullName>
    </recommendedName>
</protein>
<evidence type="ECO:0000313" key="2">
    <source>
        <dbReference type="Proteomes" id="UP001054902"/>
    </source>
</evidence>
<sequence>MEYKASGMNNETHDRKRARVIEQKQFQITSASRPTHGNGAPIAMLPDEILQNCFSYLDSGNYEFIASVCHLFHQNYDGERCTSLKMAMSSLSRIRHALAVAPYFFKEEMIVYAAKSNQKEVLQYILQFEAWRFARNTKVTLEWLCCPSNTTWGEDACRMAAAQGKLIVLQWLRKYECPWNHRTCTEAVMHNHFHILAFCNENECPWNKNTFAAALCIQDYYKGLIHYPILPYKAKDDQIMAFLKEKGCPRPDKRDWRWSEGAFSFSTRVPFLLANQE</sequence>
<dbReference type="Proteomes" id="UP001054902">
    <property type="component" value="Unassembled WGS sequence"/>
</dbReference>
<dbReference type="AlphaFoldDB" id="A0AAD3D596"/>
<name>A0AAD3D596_9STRA</name>
<proteinExistence type="predicted"/>
<dbReference type="EMBL" id="BLLK01000060">
    <property type="protein sequence ID" value="GFH57988.1"/>
    <property type="molecule type" value="Genomic_DNA"/>
</dbReference>